<evidence type="ECO:0000313" key="10">
    <source>
        <dbReference type="Proteomes" id="UP000245793"/>
    </source>
</evidence>
<evidence type="ECO:0000256" key="5">
    <source>
        <dbReference type="ARBA" id="ARBA00023172"/>
    </source>
</evidence>
<keyword evidence="1 7" id="KW-0479">Metal-binding</keyword>
<dbReference type="PROSITE" id="PS01300">
    <property type="entry name" value="RECR"/>
    <property type="match status" value="1"/>
</dbReference>
<dbReference type="Pfam" id="PF21175">
    <property type="entry name" value="RecR_C"/>
    <property type="match status" value="1"/>
</dbReference>
<evidence type="ECO:0000256" key="7">
    <source>
        <dbReference type="HAMAP-Rule" id="MF_00017"/>
    </source>
</evidence>
<accession>A0A2U1DN35</accession>
<dbReference type="GO" id="GO:0003677">
    <property type="term" value="F:DNA binding"/>
    <property type="evidence" value="ECO:0007669"/>
    <property type="project" value="UniProtKB-UniRule"/>
</dbReference>
<name>A0A2U1DN35_9FIRM</name>
<evidence type="ECO:0000256" key="6">
    <source>
        <dbReference type="ARBA" id="ARBA00023204"/>
    </source>
</evidence>
<evidence type="ECO:0000256" key="4">
    <source>
        <dbReference type="ARBA" id="ARBA00022833"/>
    </source>
</evidence>
<evidence type="ECO:0000256" key="1">
    <source>
        <dbReference type="ARBA" id="ARBA00022723"/>
    </source>
</evidence>
<comment type="function">
    <text evidence="7">May play a role in DNA repair. It seems to be involved in an RecBC-independent recombinational process of DNA repair. It may act with RecF and RecO.</text>
</comment>
<organism evidence="9 10">
    <name type="scientific">Ezakiella coagulans</name>
    <dbReference type="NCBI Taxonomy" id="46507"/>
    <lineage>
        <taxon>Bacteria</taxon>
        <taxon>Bacillati</taxon>
        <taxon>Bacillota</taxon>
        <taxon>Tissierellia</taxon>
        <taxon>Ezakiella</taxon>
    </lineage>
</organism>
<dbReference type="Gene3D" id="1.10.8.420">
    <property type="entry name" value="RecR Domain 1"/>
    <property type="match status" value="1"/>
</dbReference>
<dbReference type="GO" id="GO:0006281">
    <property type="term" value="P:DNA repair"/>
    <property type="evidence" value="ECO:0007669"/>
    <property type="project" value="UniProtKB-UniRule"/>
</dbReference>
<reference evidence="9 10" key="1">
    <citation type="submission" date="2018-04" db="EMBL/GenBank/DDBJ databases">
        <title>Genomic Encyclopedia of Type Strains, Phase IV (KMG-IV): sequencing the most valuable type-strain genomes for metagenomic binning, comparative biology and taxonomic classification.</title>
        <authorList>
            <person name="Goeker M."/>
        </authorList>
    </citation>
    <scope>NUCLEOTIDE SEQUENCE [LARGE SCALE GENOMIC DNA]</scope>
    <source>
        <strain evidence="9 10">DSM 20705</strain>
    </source>
</reference>
<dbReference type="EMBL" id="QEKV01000011">
    <property type="protein sequence ID" value="PVY89083.1"/>
    <property type="molecule type" value="Genomic_DNA"/>
</dbReference>
<evidence type="ECO:0000256" key="2">
    <source>
        <dbReference type="ARBA" id="ARBA00022763"/>
    </source>
</evidence>
<evidence type="ECO:0000256" key="3">
    <source>
        <dbReference type="ARBA" id="ARBA00022771"/>
    </source>
</evidence>
<feature type="zinc finger region" description="C4-type" evidence="7">
    <location>
        <begin position="56"/>
        <end position="71"/>
    </location>
</feature>
<dbReference type="GO" id="GO:0006310">
    <property type="term" value="P:DNA recombination"/>
    <property type="evidence" value="ECO:0007669"/>
    <property type="project" value="UniProtKB-UniRule"/>
</dbReference>
<keyword evidence="2 7" id="KW-0227">DNA damage</keyword>
<dbReference type="CDD" id="cd01025">
    <property type="entry name" value="TOPRIM_recR"/>
    <property type="match status" value="1"/>
</dbReference>
<keyword evidence="6 7" id="KW-0234">DNA repair</keyword>
<dbReference type="Proteomes" id="UP000245793">
    <property type="component" value="Unassembled WGS sequence"/>
</dbReference>
<dbReference type="InterPro" id="IPR034137">
    <property type="entry name" value="TOPRIM_RecR"/>
</dbReference>
<dbReference type="PANTHER" id="PTHR30446:SF0">
    <property type="entry name" value="RECOMBINATION PROTEIN RECR"/>
    <property type="match status" value="1"/>
</dbReference>
<dbReference type="Pfam" id="PF21176">
    <property type="entry name" value="RecR_HhH"/>
    <property type="match status" value="1"/>
</dbReference>
<dbReference type="InterPro" id="IPR006171">
    <property type="entry name" value="TOPRIM_dom"/>
</dbReference>
<keyword evidence="10" id="KW-1185">Reference proteome</keyword>
<keyword evidence="3 7" id="KW-0863">Zinc-finger</keyword>
<evidence type="ECO:0000259" key="8">
    <source>
        <dbReference type="PROSITE" id="PS50880"/>
    </source>
</evidence>
<dbReference type="RefSeq" id="WP_034547564.1">
    <property type="nucleotide sequence ID" value="NZ_CAUPJO010000022.1"/>
</dbReference>
<dbReference type="AlphaFoldDB" id="A0A2U1DN35"/>
<keyword evidence="5 7" id="KW-0233">DNA recombination</keyword>
<comment type="similarity">
    <text evidence="7">Belongs to the RecR family.</text>
</comment>
<protein>
    <recommendedName>
        <fullName evidence="7">Recombination protein RecR</fullName>
    </recommendedName>
</protein>
<dbReference type="Pfam" id="PF13662">
    <property type="entry name" value="Toprim_4"/>
    <property type="match status" value="1"/>
</dbReference>
<dbReference type="NCBIfam" id="TIGR00615">
    <property type="entry name" value="recR"/>
    <property type="match status" value="1"/>
</dbReference>
<dbReference type="PANTHER" id="PTHR30446">
    <property type="entry name" value="RECOMBINATION PROTEIN RECR"/>
    <property type="match status" value="1"/>
</dbReference>
<gene>
    <name evidence="7" type="primary">recR</name>
    <name evidence="9" type="ORF">C7381_11112</name>
</gene>
<comment type="caution">
    <text evidence="9">The sequence shown here is derived from an EMBL/GenBank/DDBJ whole genome shotgun (WGS) entry which is preliminary data.</text>
</comment>
<dbReference type="Pfam" id="PF02132">
    <property type="entry name" value="RecR_ZnF"/>
    <property type="match status" value="1"/>
</dbReference>
<dbReference type="Gene3D" id="6.10.250.240">
    <property type="match status" value="1"/>
</dbReference>
<dbReference type="PROSITE" id="PS50880">
    <property type="entry name" value="TOPRIM"/>
    <property type="match status" value="1"/>
</dbReference>
<dbReference type="InterPro" id="IPR023627">
    <property type="entry name" value="Rcmb_RecR"/>
</dbReference>
<dbReference type="InterPro" id="IPR015967">
    <property type="entry name" value="Rcmb_RecR_Znf"/>
</dbReference>
<dbReference type="GO" id="GO:0008270">
    <property type="term" value="F:zinc ion binding"/>
    <property type="evidence" value="ECO:0007669"/>
    <property type="project" value="UniProtKB-KW"/>
</dbReference>
<dbReference type="Gene3D" id="3.30.60.80">
    <property type="match status" value="1"/>
</dbReference>
<evidence type="ECO:0000313" key="9">
    <source>
        <dbReference type="EMBL" id="PVY89083.1"/>
    </source>
</evidence>
<keyword evidence="4 7" id="KW-0862">Zinc</keyword>
<proteinExistence type="inferred from homology"/>
<feature type="domain" description="Toprim" evidence="8">
    <location>
        <begin position="79"/>
        <end position="176"/>
    </location>
</feature>
<dbReference type="SUPFAM" id="SSF111304">
    <property type="entry name" value="Recombination protein RecR"/>
    <property type="match status" value="1"/>
</dbReference>
<dbReference type="Gene3D" id="3.40.1360.10">
    <property type="match status" value="1"/>
</dbReference>
<sequence>MSLNALENLVDRLAALPGIGRKSAKRLAYYIINMPQADSDNLIYAISLAKKSIQKCKICGNYSEKEVCNICSSEMRDHSKLMIVQNPKDVDSFENSNCYDGLYFVLDEEHLDPLKGIGPEEMGFGRLKNRLVQDDGINEVILALNSNVESEQTGLLLKALVEESGKKVTKISQGIPAGGVLEYFDSATIRQAFENRREA</sequence>
<dbReference type="InterPro" id="IPR000093">
    <property type="entry name" value="DNA_Rcmb_RecR"/>
</dbReference>
<dbReference type="HAMAP" id="MF_00017">
    <property type="entry name" value="RecR"/>
    <property type="match status" value="1"/>
</dbReference>